<comment type="subcellular location">
    <subcellularLocation>
        <location evidence="2">Cytoplasm</location>
    </subcellularLocation>
</comment>
<dbReference type="GO" id="GO:0016746">
    <property type="term" value="F:acyltransferase activity"/>
    <property type="evidence" value="ECO:0007669"/>
    <property type="project" value="UniProtKB-UniRule"/>
</dbReference>
<keyword evidence="2" id="KW-0012">Acyltransferase</keyword>
<dbReference type="InterPro" id="IPR003996">
    <property type="entry name" value="RTX_toxin-activating_protC_bac"/>
</dbReference>
<dbReference type="RefSeq" id="WP_102515561.1">
    <property type="nucleotide sequence ID" value="NZ_CAWNSM010000010.1"/>
</dbReference>
<comment type="function">
    <text evidence="2">Involved in fatty acylation of protoxin at internal lysine residues, thereby converting it to the active toxin.</text>
</comment>
<dbReference type="EMBL" id="MCWU01000010">
    <property type="protein sequence ID" value="PMJ69499.1"/>
    <property type="molecule type" value="Genomic_DNA"/>
</dbReference>
<reference evidence="4" key="1">
    <citation type="submission" date="2016-07" db="EMBL/GenBank/DDBJ databases">
        <title>Nontailed viruses are major unrecognized killers of bacteria in the ocean.</title>
        <authorList>
            <person name="Kauffman K."/>
            <person name="Hussain F."/>
            <person name="Yang J."/>
            <person name="Arevalo P."/>
            <person name="Brown J."/>
            <person name="Cutler M."/>
            <person name="Kelly L."/>
            <person name="Polz M.F."/>
        </authorList>
    </citation>
    <scope>NUCLEOTIDE SEQUENCE [LARGE SCALE GENOMIC DNA]</scope>
    <source>
        <strain evidence="4">10N.261.55.E11</strain>
    </source>
</reference>
<sequence length="556" mass="64746">MKLITPVLEHNLSYQRALGIGIFIATLSGKCNLSINVFYSVLSKAVENNDVIFSFNEGRPESFHILSKETYNMGFSYEIDNLSSTSQLFNSLTLNSDLDFYRILGNFLELLSFSDTHKEYHVADYFIKSIFPPISHSFFHVYYNDKDHPCGIVSWARVSKNLSMQLEKKFVALEYPDWWSGERLFIYDLLAPWGYAKNICRHISKDLFYLDDKAIADRRKGHKVRKAKFLSGRHHKRLIKIKLETISKSLHLLSNSEIESNLSDLINSIGEYELRAMLDKENDYFRESTREIISKSASIIRELSIKTNSSNYISRFFDVEFSDIKPMISNFKYELDHNMDYNTSEVFKYQIKPIHVIDIMDQVWMSLIPRLIDLDVKKSVFFDLRSSEDKIDGSFCKFMGKKKKVYLSVKYDSSLKSAILLAHEYSHAVHFKLTSLDNELSIENRAILLEFFAILGELLFVDYLIGKNLIPEICVFSLIESNSFYLRNNYNKFINIDSLNGQSSSYSINYPISFFLSSLAFSQKEDDTKRIKYILDKLIYSNKYISISDILNLKQE</sequence>
<dbReference type="Pfam" id="PF02794">
    <property type="entry name" value="HlyC"/>
    <property type="match status" value="1"/>
</dbReference>
<evidence type="ECO:0000313" key="4">
    <source>
        <dbReference type="Proteomes" id="UP000235330"/>
    </source>
</evidence>
<comment type="similarity">
    <text evidence="1 2">Belongs to the RTX toxin acyltransferase family.</text>
</comment>
<evidence type="ECO:0000256" key="2">
    <source>
        <dbReference type="RuleBase" id="RU368102"/>
    </source>
</evidence>
<dbReference type="SUPFAM" id="SSF55486">
    <property type="entry name" value="Metalloproteases ('zincins'), catalytic domain"/>
    <property type="match status" value="1"/>
</dbReference>
<dbReference type="GO" id="GO:0005737">
    <property type="term" value="C:cytoplasm"/>
    <property type="evidence" value="ECO:0007669"/>
    <property type="project" value="UniProtKB-SubCell"/>
</dbReference>
<dbReference type="EC" id="2.3.1.-" evidence="2"/>
<proteinExistence type="inferred from homology"/>
<name>A0A2N7FJL3_VIBSP</name>
<dbReference type="Proteomes" id="UP000235330">
    <property type="component" value="Unassembled WGS sequence"/>
</dbReference>
<organism evidence="3 4">
    <name type="scientific">Vibrio splendidus</name>
    <dbReference type="NCBI Taxonomy" id="29497"/>
    <lineage>
        <taxon>Bacteria</taxon>
        <taxon>Pseudomonadati</taxon>
        <taxon>Pseudomonadota</taxon>
        <taxon>Gammaproteobacteria</taxon>
        <taxon>Vibrionales</taxon>
        <taxon>Vibrionaceae</taxon>
        <taxon>Vibrio</taxon>
    </lineage>
</organism>
<dbReference type="InterPro" id="IPR042088">
    <property type="entry name" value="OligoPept_F_C"/>
</dbReference>
<protein>
    <recommendedName>
        <fullName evidence="2">RTX toxin-activating lysine-acyltransferase</fullName>
        <ecNumber evidence="2">2.3.1.-</ecNumber>
    </recommendedName>
</protein>
<comment type="caution">
    <text evidence="3">The sequence shown here is derived from an EMBL/GenBank/DDBJ whole genome shotgun (WGS) entry which is preliminary data.</text>
</comment>
<dbReference type="GO" id="GO:0009404">
    <property type="term" value="P:toxin metabolic process"/>
    <property type="evidence" value="ECO:0007669"/>
    <property type="project" value="UniProtKB-UniRule"/>
</dbReference>
<keyword evidence="2" id="KW-0808">Transferase</keyword>
<accession>A0A2N7FJL3</accession>
<keyword evidence="2" id="KW-0963">Cytoplasm</keyword>
<dbReference type="GO" id="GO:0031640">
    <property type="term" value="P:killing of cells of another organism"/>
    <property type="evidence" value="ECO:0007669"/>
    <property type="project" value="UniProtKB-KW"/>
</dbReference>
<keyword evidence="2" id="KW-0204">Cytolysis</keyword>
<evidence type="ECO:0000313" key="3">
    <source>
        <dbReference type="EMBL" id="PMJ69499.1"/>
    </source>
</evidence>
<dbReference type="Gene3D" id="1.10.1370.20">
    <property type="entry name" value="Oligoendopeptidase f, C-terminal domain"/>
    <property type="match status" value="1"/>
</dbReference>
<gene>
    <name evidence="3" type="ORF">BCU17_13270</name>
</gene>
<dbReference type="AlphaFoldDB" id="A0A2N7FJL3"/>
<evidence type="ECO:0000256" key="1">
    <source>
        <dbReference type="ARBA" id="ARBA00005686"/>
    </source>
</evidence>